<dbReference type="InterPro" id="IPR013151">
    <property type="entry name" value="Immunoglobulin_dom"/>
</dbReference>
<dbReference type="PROSITE" id="PS50835">
    <property type="entry name" value="IG_LIKE"/>
    <property type="match status" value="1"/>
</dbReference>
<dbReference type="Gene3D" id="2.60.40.10">
    <property type="entry name" value="Immunoglobulins"/>
    <property type="match status" value="1"/>
</dbReference>
<feature type="chain" id="PRO_5044280582" description="Microfibril-associated glycoprotein 3" evidence="9">
    <location>
        <begin position="25"/>
        <end position="269"/>
    </location>
</feature>
<dbReference type="Proteomes" id="UP000314983">
    <property type="component" value="Chromosome 6"/>
</dbReference>
<dbReference type="SUPFAM" id="SSF48726">
    <property type="entry name" value="Immunoglobulin"/>
    <property type="match status" value="1"/>
</dbReference>
<keyword evidence="5" id="KW-0393">Immunoglobulin domain</keyword>
<dbReference type="GO" id="GO:0005886">
    <property type="term" value="C:plasma membrane"/>
    <property type="evidence" value="ECO:0007669"/>
    <property type="project" value="UniProtKB-SubCell"/>
</dbReference>
<dbReference type="PANTHER" id="PTHR14340:SF4">
    <property type="entry name" value="MICROFIBRIL-ASSOCIATED GLYCOPROTEIN 3"/>
    <property type="match status" value="1"/>
</dbReference>
<proteinExistence type="predicted"/>
<evidence type="ECO:0000256" key="9">
    <source>
        <dbReference type="SAM" id="SignalP"/>
    </source>
</evidence>
<sequence>MTRIANIGFFAFIVTLCAVSPITGKPVHCVTTKELAKLPALRDITVSEGTSVLIACNASVVPGETVWYNSKGHVLNGSESGGKWEIMGKNSLNITAVSFEDRGRYTCVVSGLEGISNYTVMLRVSYTNSGLGLYYVIVCLVAFTVTIILNITRLCMVSAHLREMEHALNGFFRTEGAEKLQKAFEVAKQIPIVTSMKTLELARATHFKTMEFARHVEELARCIPLPPRILHCRTFVEQPQSAGQEEGEHTITWEADTDGVVVPLKTCAD</sequence>
<dbReference type="Pfam" id="PF00047">
    <property type="entry name" value="ig"/>
    <property type="match status" value="1"/>
</dbReference>
<feature type="domain" description="Ig-like" evidence="10">
    <location>
        <begin position="39"/>
        <end position="125"/>
    </location>
</feature>
<keyword evidence="4" id="KW-0325">Glycoprotein</keyword>
<dbReference type="OMA" id="WQIQEEG"/>
<accession>A0A4W4FU15</accession>
<keyword evidence="3 8" id="KW-0472">Membrane</keyword>
<evidence type="ECO:0000256" key="5">
    <source>
        <dbReference type="ARBA" id="ARBA00023319"/>
    </source>
</evidence>
<evidence type="ECO:0000256" key="1">
    <source>
        <dbReference type="ARBA" id="ARBA00004251"/>
    </source>
</evidence>
<dbReference type="Ensembl" id="ENSEEET00000028824.2">
    <property type="protein sequence ID" value="ENSEEEP00000028496.2"/>
    <property type="gene ID" value="ENSEEEG00000013691.2"/>
</dbReference>
<dbReference type="InterPro" id="IPR007110">
    <property type="entry name" value="Ig-like_dom"/>
</dbReference>
<dbReference type="InterPro" id="IPR013783">
    <property type="entry name" value="Ig-like_fold"/>
</dbReference>
<reference evidence="11" key="4">
    <citation type="submission" date="2025-08" db="UniProtKB">
        <authorList>
            <consortium name="Ensembl"/>
        </authorList>
    </citation>
    <scope>IDENTIFICATION</scope>
</reference>
<reference evidence="11" key="3">
    <citation type="submission" date="2020-05" db="EMBL/GenBank/DDBJ databases">
        <title>Electrophorus electricus (electric eel) genome, fEleEle1, primary haplotype.</title>
        <authorList>
            <person name="Myers G."/>
            <person name="Meyer A."/>
            <person name="Fedrigo O."/>
            <person name="Formenti G."/>
            <person name="Rhie A."/>
            <person name="Tracey A."/>
            <person name="Sims Y."/>
            <person name="Jarvis E.D."/>
        </authorList>
    </citation>
    <scope>NUCLEOTIDE SEQUENCE [LARGE SCALE GENOMIC DNA]</scope>
</reference>
<evidence type="ECO:0000313" key="12">
    <source>
        <dbReference type="Proteomes" id="UP000314983"/>
    </source>
</evidence>
<evidence type="ECO:0000256" key="3">
    <source>
        <dbReference type="ARBA" id="ARBA00023136"/>
    </source>
</evidence>
<gene>
    <name evidence="11" type="primary">MFAP3</name>
</gene>
<keyword evidence="8" id="KW-1133">Transmembrane helix</keyword>
<keyword evidence="9" id="KW-0732">Signal</keyword>
<dbReference type="InterPro" id="IPR036179">
    <property type="entry name" value="Ig-like_dom_sf"/>
</dbReference>
<evidence type="ECO:0000256" key="6">
    <source>
        <dbReference type="ARBA" id="ARBA00049640"/>
    </source>
</evidence>
<evidence type="ECO:0000256" key="7">
    <source>
        <dbReference type="ARBA" id="ARBA00049731"/>
    </source>
</evidence>
<evidence type="ECO:0000256" key="4">
    <source>
        <dbReference type="ARBA" id="ARBA00023180"/>
    </source>
</evidence>
<evidence type="ECO:0000259" key="10">
    <source>
        <dbReference type="PROSITE" id="PS50835"/>
    </source>
</evidence>
<keyword evidence="2" id="KW-1003">Cell membrane</keyword>
<keyword evidence="8" id="KW-0812">Transmembrane</keyword>
<keyword evidence="12" id="KW-1185">Reference proteome</keyword>
<comment type="function">
    <text evidence="6">Component of the elastin-associated microfibrils.</text>
</comment>
<reference evidence="12" key="2">
    <citation type="journal article" date="2017" name="Sci. Adv.">
        <title>A tail of two voltages: Proteomic comparison of the three electric organs of the electric eel.</title>
        <authorList>
            <person name="Traeger L.L."/>
            <person name="Sabat G."/>
            <person name="Barrett-Wilt G.A."/>
            <person name="Wells G.B."/>
            <person name="Sussman M.R."/>
        </authorList>
    </citation>
    <scope>NUCLEOTIDE SEQUENCE [LARGE SCALE GENOMIC DNA]</scope>
</reference>
<reference evidence="12" key="1">
    <citation type="journal article" date="2014" name="Science">
        <title>Nonhuman genetics. Genomic basis for the convergent evolution of electric organs.</title>
        <authorList>
            <person name="Gallant J.R."/>
            <person name="Traeger L.L."/>
            <person name="Volkening J.D."/>
            <person name="Moffett H."/>
            <person name="Chen P.H."/>
            <person name="Novina C.D."/>
            <person name="Phillips G.N.Jr."/>
            <person name="Anand R."/>
            <person name="Wells G.B."/>
            <person name="Pinch M."/>
            <person name="Guth R."/>
            <person name="Unguez G.A."/>
            <person name="Albert J.S."/>
            <person name="Zakon H.H."/>
            <person name="Samanta M.P."/>
            <person name="Sussman M.R."/>
        </authorList>
    </citation>
    <scope>NUCLEOTIDE SEQUENCE [LARGE SCALE GENOMIC DNA]</scope>
</reference>
<dbReference type="PANTHER" id="PTHR14340">
    <property type="entry name" value="MICROFIBRIL-ASSOCIATED GLYCOPROTEIN 3"/>
    <property type="match status" value="1"/>
</dbReference>
<dbReference type="SMART" id="SM00408">
    <property type="entry name" value="IGc2"/>
    <property type="match status" value="1"/>
</dbReference>
<dbReference type="GeneTree" id="ENSGT00390000011576"/>
<feature type="transmembrane region" description="Helical" evidence="8">
    <location>
        <begin position="132"/>
        <end position="152"/>
    </location>
</feature>
<evidence type="ECO:0000256" key="8">
    <source>
        <dbReference type="SAM" id="Phobius"/>
    </source>
</evidence>
<dbReference type="AlphaFoldDB" id="A0A4W4FU15"/>
<reference evidence="11" key="5">
    <citation type="submission" date="2025-09" db="UniProtKB">
        <authorList>
            <consortium name="Ensembl"/>
        </authorList>
    </citation>
    <scope>IDENTIFICATION</scope>
</reference>
<dbReference type="STRING" id="8005.ENSEEEP00000028496"/>
<organism evidence="11 12">
    <name type="scientific">Electrophorus electricus</name>
    <name type="common">Electric eel</name>
    <name type="synonym">Gymnotus electricus</name>
    <dbReference type="NCBI Taxonomy" id="8005"/>
    <lineage>
        <taxon>Eukaryota</taxon>
        <taxon>Metazoa</taxon>
        <taxon>Chordata</taxon>
        <taxon>Craniata</taxon>
        <taxon>Vertebrata</taxon>
        <taxon>Euteleostomi</taxon>
        <taxon>Actinopterygii</taxon>
        <taxon>Neopterygii</taxon>
        <taxon>Teleostei</taxon>
        <taxon>Ostariophysi</taxon>
        <taxon>Gymnotiformes</taxon>
        <taxon>Gymnotoidei</taxon>
        <taxon>Gymnotidae</taxon>
        <taxon>Electrophorus</taxon>
    </lineage>
</organism>
<feature type="signal peptide" evidence="9">
    <location>
        <begin position="1"/>
        <end position="24"/>
    </location>
</feature>
<comment type="subcellular location">
    <subcellularLocation>
        <location evidence="1">Cell membrane</location>
        <topology evidence="1">Single-pass type I membrane protein</topology>
    </subcellularLocation>
</comment>
<evidence type="ECO:0000256" key="2">
    <source>
        <dbReference type="ARBA" id="ARBA00022475"/>
    </source>
</evidence>
<evidence type="ECO:0000313" key="11">
    <source>
        <dbReference type="Ensembl" id="ENSEEEP00000028496.2"/>
    </source>
</evidence>
<protein>
    <recommendedName>
        <fullName evidence="7">Microfibril-associated glycoprotein 3</fullName>
    </recommendedName>
</protein>
<dbReference type="InterPro" id="IPR003599">
    <property type="entry name" value="Ig_sub"/>
</dbReference>
<dbReference type="InterPro" id="IPR003598">
    <property type="entry name" value="Ig_sub2"/>
</dbReference>
<dbReference type="SMART" id="SM00409">
    <property type="entry name" value="IG"/>
    <property type="match status" value="1"/>
</dbReference>
<name>A0A4W4FU15_ELEEL</name>